<organism evidence="12 13">
    <name type="scientific">Acromyrmex insinuator</name>
    <dbReference type="NCBI Taxonomy" id="230686"/>
    <lineage>
        <taxon>Eukaryota</taxon>
        <taxon>Metazoa</taxon>
        <taxon>Ecdysozoa</taxon>
        <taxon>Arthropoda</taxon>
        <taxon>Hexapoda</taxon>
        <taxon>Insecta</taxon>
        <taxon>Pterygota</taxon>
        <taxon>Neoptera</taxon>
        <taxon>Endopterygota</taxon>
        <taxon>Hymenoptera</taxon>
        <taxon>Apocrita</taxon>
        <taxon>Aculeata</taxon>
        <taxon>Formicoidea</taxon>
        <taxon>Formicidae</taxon>
        <taxon>Myrmicinae</taxon>
        <taxon>Acromyrmex</taxon>
    </lineage>
</organism>
<dbReference type="Pfam" id="PF21738">
    <property type="entry name" value="DJR-like_dom"/>
    <property type="match status" value="1"/>
</dbReference>
<name>A0A836F166_9HYME</name>
<feature type="binding site" evidence="9">
    <location>
        <position position="96"/>
    </location>
    <ligand>
        <name>Zn(2+)</name>
        <dbReference type="ChEBI" id="CHEBI:29105"/>
        <label>1</label>
    </ligand>
</feature>
<feature type="binding site" evidence="9">
    <location>
        <position position="168"/>
    </location>
    <ligand>
        <name>Zn(2+)</name>
        <dbReference type="ChEBI" id="CHEBI:29105"/>
        <label>2</label>
        <note>catalytic</note>
    </ligand>
</feature>
<evidence type="ECO:0000256" key="6">
    <source>
        <dbReference type="ARBA" id="ARBA00022833"/>
    </source>
</evidence>
<feature type="binding site" evidence="9">
    <location>
        <position position="174"/>
    </location>
    <ligand>
        <name>Zn(2+)</name>
        <dbReference type="ChEBI" id="CHEBI:29105"/>
        <label>2</label>
        <note>catalytic</note>
    </ligand>
</feature>
<keyword evidence="5" id="KW-0378">Hydrolase</keyword>
<evidence type="ECO:0000256" key="10">
    <source>
        <dbReference type="SAM" id="MobiDB-lite"/>
    </source>
</evidence>
<evidence type="ECO:0000256" key="8">
    <source>
        <dbReference type="PIRSR" id="PIRSR621190-1"/>
    </source>
</evidence>
<feature type="domain" description="Peptidase metallopeptidase" evidence="11">
    <location>
        <begin position="35"/>
        <end position="208"/>
    </location>
</feature>
<evidence type="ECO:0000256" key="4">
    <source>
        <dbReference type="ARBA" id="ARBA00022729"/>
    </source>
</evidence>
<dbReference type="PANTHER" id="PTHR10201">
    <property type="entry name" value="MATRIX METALLOPROTEINASE"/>
    <property type="match status" value="1"/>
</dbReference>
<dbReference type="InterPro" id="IPR021190">
    <property type="entry name" value="Pept_M10A"/>
</dbReference>
<dbReference type="GO" id="GO:0008270">
    <property type="term" value="F:zinc ion binding"/>
    <property type="evidence" value="ECO:0007669"/>
    <property type="project" value="InterPro"/>
</dbReference>
<feature type="binding site" evidence="9">
    <location>
        <position position="141"/>
    </location>
    <ligand>
        <name>Ca(2+)</name>
        <dbReference type="ChEBI" id="CHEBI:29108"/>
        <label>1</label>
    </ligand>
</feature>
<dbReference type="GO" id="GO:0005615">
    <property type="term" value="C:extracellular space"/>
    <property type="evidence" value="ECO:0007669"/>
    <property type="project" value="TreeGrafter"/>
</dbReference>
<keyword evidence="9" id="KW-0106">Calcium</keyword>
<feature type="binding site" evidence="9">
    <location>
        <position position="100"/>
    </location>
    <ligand>
        <name>Zn(2+)</name>
        <dbReference type="ChEBI" id="CHEBI:29105"/>
        <label>1</label>
    </ligand>
</feature>
<feature type="binding site" evidence="9">
    <location>
        <position position="164"/>
    </location>
    <ligand>
        <name>Zn(2+)</name>
        <dbReference type="ChEBI" id="CHEBI:29105"/>
        <label>2</label>
        <note>catalytic</note>
    </ligand>
</feature>
<dbReference type="AlphaFoldDB" id="A0A836F166"/>
<feature type="binding site" evidence="9">
    <location>
        <position position="130"/>
    </location>
    <ligand>
        <name>Ca(2+)</name>
        <dbReference type="ChEBI" id="CHEBI:29108"/>
        <label>2</label>
    </ligand>
</feature>
<feature type="binding site" evidence="9">
    <location>
        <position position="113"/>
    </location>
    <ligand>
        <name>Ca(2+)</name>
        <dbReference type="ChEBI" id="CHEBI:29108"/>
        <label>3</label>
    </ligand>
</feature>
<proteinExistence type="inferred from homology"/>
<keyword evidence="2" id="KW-0645">Protease</keyword>
<evidence type="ECO:0000256" key="3">
    <source>
        <dbReference type="ARBA" id="ARBA00022723"/>
    </source>
</evidence>
<dbReference type="GO" id="GO:0004222">
    <property type="term" value="F:metalloendopeptidase activity"/>
    <property type="evidence" value="ECO:0007669"/>
    <property type="project" value="InterPro"/>
</dbReference>
<reference evidence="12" key="1">
    <citation type="submission" date="2020-02" db="EMBL/GenBank/DDBJ databases">
        <title>Relaxed selection underlies rapid genomic changes in the transitions from sociality to social parasitism in ants.</title>
        <authorList>
            <person name="Bi X."/>
        </authorList>
    </citation>
    <scope>NUCLEOTIDE SEQUENCE</scope>
    <source>
        <strain evidence="12">BGI-DK2013a</strain>
        <tissue evidence="12">Whole body</tissue>
    </source>
</reference>
<dbReference type="PANTHER" id="PTHR10201:SF291">
    <property type="entry name" value="MATRIX METALLOPROTEINASE 1, ISOFORM C-RELATED"/>
    <property type="match status" value="1"/>
</dbReference>
<evidence type="ECO:0000256" key="7">
    <source>
        <dbReference type="ARBA" id="ARBA00023049"/>
    </source>
</evidence>
<keyword evidence="7" id="KW-0482">Metalloprotease</keyword>
<protein>
    <submittedName>
        <fullName evidence="12">MMP14 protein</fullName>
    </submittedName>
</protein>
<feature type="binding site" evidence="9">
    <location>
        <position position="141"/>
    </location>
    <ligand>
        <name>Ca(2+)</name>
        <dbReference type="ChEBI" id="CHEBI:29108"/>
        <label>3</label>
    </ligand>
</feature>
<feature type="binding site" evidence="9">
    <location>
        <position position="86"/>
    </location>
    <ligand>
        <name>Ca(2+)</name>
        <dbReference type="ChEBI" id="CHEBI:29108"/>
        <label>2</label>
    </ligand>
</feature>
<dbReference type="InterPro" id="IPR049512">
    <property type="entry name" value="DJR-like_dom"/>
</dbReference>
<evidence type="ECO:0000256" key="2">
    <source>
        <dbReference type="ARBA" id="ARBA00022670"/>
    </source>
</evidence>
<dbReference type="GO" id="GO:0006508">
    <property type="term" value="P:proteolysis"/>
    <property type="evidence" value="ECO:0007669"/>
    <property type="project" value="UniProtKB-KW"/>
</dbReference>
<feature type="binding site" evidence="9">
    <location>
        <position position="136"/>
    </location>
    <ligand>
        <name>Zn(2+)</name>
        <dbReference type="ChEBI" id="CHEBI:29105"/>
        <label>1</label>
    </ligand>
</feature>
<feature type="non-terminal residue" evidence="12">
    <location>
        <position position="436"/>
    </location>
</feature>
<evidence type="ECO:0000259" key="11">
    <source>
        <dbReference type="SMART" id="SM00235"/>
    </source>
</evidence>
<feature type="compositionally biased region" description="Low complexity" evidence="10">
    <location>
        <begin position="212"/>
        <end position="232"/>
    </location>
</feature>
<evidence type="ECO:0000256" key="5">
    <source>
        <dbReference type="ARBA" id="ARBA00022801"/>
    </source>
</evidence>
<dbReference type="GO" id="GO:0030198">
    <property type="term" value="P:extracellular matrix organization"/>
    <property type="evidence" value="ECO:0007669"/>
    <property type="project" value="TreeGrafter"/>
</dbReference>
<keyword evidence="3 9" id="KW-0479">Metal-binding</keyword>
<gene>
    <name evidence="12" type="primary">Mmp14_2</name>
    <name evidence="12" type="ORF">G6Z75_0008563</name>
</gene>
<dbReference type="SUPFAM" id="SSF55486">
    <property type="entry name" value="Metalloproteases ('zincins'), catalytic domain"/>
    <property type="match status" value="1"/>
</dbReference>
<dbReference type="InterPro" id="IPR006026">
    <property type="entry name" value="Peptidase_Metallo"/>
</dbReference>
<feature type="active site" evidence="8">
    <location>
        <position position="165"/>
    </location>
</feature>
<dbReference type="GO" id="GO:0031012">
    <property type="term" value="C:extracellular matrix"/>
    <property type="evidence" value="ECO:0007669"/>
    <property type="project" value="InterPro"/>
</dbReference>
<evidence type="ECO:0000256" key="1">
    <source>
        <dbReference type="ARBA" id="ARBA00010370"/>
    </source>
</evidence>
<dbReference type="PRINTS" id="PR00138">
    <property type="entry name" value="MATRIXIN"/>
</dbReference>
<feature type="binding site" evidence="9">
    <location>
        <position position="121"/>
    </location>
    <ligand>
        <name>Zn(2+)</name>
        <dbReference type="ChEBI" id="CHEBI:29105"/>
        <label>1</label>
    </ligand>
</feature>
<sequence>MPHVVLNDVNKLSLLRTLEGGRYLSMCFRSWDLYEFPLLQSTTKHSWAVKTTSQLEKPRYVIFALQTGSLTMNSSLTFQRKTLNPDILISYRSGTHTYADRKRSEEICSASFDGPGGVLAHAFYPSNVVNYTAEIHVDAAELWHIYLTEKSASNKDYLLNTLTHEIGHALGLTHSSGEDSIMFAANDKDKIVRLNIKDILAIQQLCGDKNPKPTTTQPPTSTTPTTPPTTEITTDKPEISPSAAYQRPSGELVLFINNIVYMIQYPSFKLKEGWPKHLSSLGFPPNTFIDTVVNTNRGQTYAIFNGNDVAQIDECVRSYQPLQAVFPGIPPAPTLAFRYINGNLHQIAHRPTVRILERRYPLTATGYKYLNIGINVTLPSYQTGRKLKTLEHQNHINCNINNHSVITEHRINYEHDFNLENVEVLGVERFLRKHFE</sequence>
<evidence type="ECO:0000313" key="12">
    <source>
        <dbReference type="EMBL" id="KAG5311096.1"/>
    </source>
</evidence>
<dbReference type="InterPro" id="IPR036375">
    <property type="entry name" value="Hemopexin-like_dom_sf"/>
</dbReference>
<dbReference type="Gene3D" id="2.110.10.10">
    <property type="entry name" value="Hemopexin-like domain"/>
    <property type="match status" value="1"/>
</dbReference>
<dbReference type="Gene3D" id="3.40.390.10">
    <property type="entry name" value="Collagenase (Catalytic Domain)"/>
    <property type="match status" value="1"/>
</dbReference>
<accession>A0A836F166</accession>
<keyword evidence="6 9" id="KW-0862">Zinc</keyword>
<feature type="binding site" evidence="9">
    <location>
        <position position="114"/>
    </location>
    <ligand>
        <name>Ca(2+)</name>
        <dbReference type="ChEBI" id="CHEBI:29108"/>
        <label>3</label>
    </ligand>
</feature>
<dbReference type="SUPFAM" id="SSF50923">
    <property type="entry name" value="Hemopexin-like domain"/>
    <property type="match status" value="1"/>
</dbReference>
<dbReference type="EMBL" id="JAANHZ010000423">
    <property type="protein sequence ID" value="KAG5311096.1"/>
    <property type="molecule type" value="Genomic_DNA"/>
</dbReference>
<dbReference type="SMART" id="SM00235">
    <property type="entry name" value="ZnMc"/>
    <property type="match status" value="1"/>
</dbReference>
<feature type="binding site" evidence="9">
    <location>
        <position position="182"/>
    </location>
    <ligand>
        <name>Zn(2+)</name>
        <dbReference type="ChEBI" id="CHEBI:29105"/>
        <label>2</label>
        <note>catalytic</note>
    </ligand>
</feature>
<dbReference type="InterPro" id="IPR024079">
    <property type="entry name" value="MetalloPept_cat_dom_sf"/>
</dbReference>
<keyword evidence="13" id="KW-1185">Reference proteome</keyword>
<feature type="region of interest" description="Disordered" evidence="10">
    <location>
        <begin position="207"/>
        <end position="244"/>
    </location>
</feature>
<evidence type="ECO:0000313" key="13">
    <source>
        <dbReference type="Proteomes" id="UP000667349"/>
    </source>
</evidence>
<comment type="cofactor">
    <cofactor evidence="9">
        <name>Ca(2+)</name>
        <dbReference type="ChEBI" id="CHEBI:29108"/>
    </cofactor>
    <text evidence="9">Can bind about 5 Ca(2+) ions per subunit.</text>
</comment>
<comment type="similarity">
    <text evidence="1">Belongs to the peptidase M10A family.</text>
</comment>
<keyword evidence="4" id="KW-0732">Signal</keyword>
<dbReference type="GO" id="GO:0030574">
    <property type="term" value="P:collagen catabolic process"/>
    <property type="evidence" value="ECO:0007669"/>
    <property type="project" value="TreeGrafter"/>
</dbReference>
<comment type="cofactor">
    <cofactor evidence="9">
        <name>Zn(2+)</name>
        <dbReference type="ChEBI" id="CHEBI:29105"/>
    </cofactor>
    <text evidence="9">Binds 2 Zn(2+) ions per subunit.</text>
</comment>
<feature type="binding site" evidence="9">
    <location>
        <position position="138"/>
    </location>
    <ligand>
        <name>Ca(2+)</name>
        <dbReference type="ChEBI" id="CHEBI:29108"/>
        <label>3</label>
    </ligand>
</feature>
<dbReference type="Proteomes" id="UP000667349">
    <property type="component" value="Unassembled WGS sequence"/>
</dbReference>
<comment type="caution">
    <text evidence="12">The sequence shown here is derived from an EMBL/GenBank/DDBJ whole genome shotgun (WGS) entry which is preliminary data.</text>
</comment>
<feature type="non-terminal residue" evidence="12">
    <location>
        <position position="1"/>
    </location>
</feature>
<evidence type="ECO:0000256" key="9">
    <source>
        <dbReference type="PIRSR" id="PIRSR621190-2"/>
    </source>
</evidence>